<evidence type="ECO:0000313" key="2">
    <source>
        <dbReference type="Proteomes" id="UP001055811"/>
    </source>
</evidence>
<sequence>MLDKVQVSYSGSNRTSMSNDQFLRVNLSGDYLGYNHIHSFENFFLVIPRQGSPGYPHNLGRNFSTWMLLERVRFTLDGFECNKSGVNYEAFNGQPELCYAPFWSCLRNQLWNFWEADRNTIKRNRVPLYDVQGIFERIIEHPLNFDCSIGINKDNKMQPQQVATISFKV</sequence>
<dbReference type="EMBL" id="CM042009">
    <property type="protein sequence ID" value="KAI3790543.1"/>
    <property type="molecule type" value="Genomic_DNA"/>
</dbReference>
<reference evidence="2" key="1">
    <citation type="journal article" date="2022" name="Mol. Ecol. Resour.">
        <title>The genomes of chicory, endive, great burdock and yacon provide insights into Asteraceae palaeo-polyploidization history and plant inulin production.</title>
        <authorList>
            <person name="Fan W."/>
            <person name="Wang S."/>
            <person name="Wang H."/>
            <person name="Wang A."/>
            <person name="Jiang F."/>
            <person name="Liu H."/>
            <person name="Zhao H."/>
            <person name="Xu D."/>
            <person name="Zhang Y."/>
        </authorList>
    </citation>
    <scope>NUCLEOTIDE SEQUENCE [LARGE SCALE GENOMIC DNA]</scope>
    <source>
        <strain evidence="2">cv. Punajuju</strain>
    </source>
</reference>
<gene>
    <name evidence="1" type="ORF">L2E82_03653</name>
</gene>
<accession>A0ACB9H534</accession>
<name>A0ACB9H534_CICIN</name>
<organism evidence="1 2">
    <name type="scientific">Cichorium intybus</name>
    <name type="common">Chicory</name>
    <dbReference type="NCBI Taxonomy" id="13427"/>
    <lineage>
        <taxon>Eukaryota</taxon>
        <taxon>Viridiplantae</taxon>
        <taxon>Streptophyta</taxon>
        <taxon>Embryophyta</taxon>
        <taxon>Tracheophyta</taxon>
        <taxon>Spermatophyta</taxon>
        <taxon>Magnoliopsida</taxon>
        <taxon>eudicotyledons</taxon>
        <taxon>Gunneridae</taxon>
        <taxon>Pentapetalae</taxon>
        <taxon>asterids</taxon>
        <taxon>campanulids</taxon>
        <taxon>Asterales</taxon>
        <taxon>Asteraceae</taxon>
        <taxon>Cichorioideae</taxon>
        <taxon>Cichorieae</taxon>
        <taxon>Cichoriinae</taxon>
        <taxon>Cichorium</taxon>
    </lineage>
</organism>
<comment type="caution">
    <text evidence="1">The sequence shown here is derived from an EMBL/GenBank/DDBJ whole genome shotgun (WGS) entry which is preliminary data.</text>
</comment>
<protein>
    <submittedName>
        <fullName evidence="1">Uncharacterized protein</fullName>
    </submittedName>
</protein>
<evidence type="ECO:0000313" key="1">
    <source>
        <dbReference type="EMBL" id="KAI3790543.1"/>
    </source>
</evidence>
<dbReference type="Proteomes" id="UP001055811">
    <property type="component" value="Linkage Group LG01"/>
</dbReference>
<proteinExistence type="predicted"/>
<reference evidence="1 2" key="2">
    <citation type="journal article" date="2022" name="Mol. Ecol. Resour.">
        <title>The genomes of chicory, endive, great burdock and yacon provide insights into Asteraceae paleo-polyploidization history and plant inulin production.</title>
        <authorList>
            <person name="Fan W."/>
            <person name="Wang S."/>
            <person name="Wang H."/>
            <person name="Wang A."/>
            <person name="Jiang F."/>
            <person name="Liu H."/>
            <person name="Zhao H."/>
            <person name="Xu D."/>
            <person name="Zhang Y."/>
        </authorList>
    </citation>
    <scope>NUCLEOTIDE SEQUENCE [LARGE SCALE GENOMIC DNA]</scope>
    <source>
        <strain evidence="2">cv. Punajuju</strain>
        <tissue evidence="1">Leaves</tissue>
    </source>
</reference>
<keyword evidence="2" id="KW-1185">Reference proteome</keyword>